<dbReference type="AlphaFoldDB" id="A0A0E4CTC3"/>
<name>A0A0E4CTC3_9STRE</name>
<dbReference type="GO" id="GO:0005886">
    <property type="term" value="C:plasma membrane"/>
    <property type="evidence" value="ECO:0007669"/>
    <property type="project" value="UniProtKB-SubCell"/>
</dbReference>
<dbReference type="CDD" id="cd06577">
    <property type="entry name" value="PASTA_pknB"/>
    <property type="match status" value="1"/>
</dbReference>
<keyword evidence="3" id="KW-0418">Kinase</keyword>
<keyword evidence="4" id="KW-1185">Reference proteome</keyword>
<accession>A0A0E4CTC3</accession>
<dbReference type="InterPro" id="IPR005543">
    <property type="entry name" value="PASTA_dom"/>
</dbReference>
<dbReference type="Gene3D" id="3.30.10.20">
    <property type="match status" value="1"/>
</dbReference>
<organism evidence="3 4">
    <name type="scientific">Streptococcus varani</name>
    <dbReference type="NCBI Taxonomy" id="1608583"/>
    <lineage>
        <taxon>Bacteria</taxon>
        <taxon>Bacillati</taxon>
        <taxon>Bacillota</taxon>
        <taxon>Bacilli</taxon>
        <taxon>Lactobacillales</taxon>
        <taxon>Streptococcaceae</taxon>
        <taxon>Streptococcus</taxon>
    </lineage>
</organism>
<dbReference type="EMBL" id="CTEN01000004">
    <property type="protein sequence ID" value="CQR25556.1"/>
    <property type="molecule type" value="Genomic_DNA"/>
</dbReference>
<dbReference type="STRING" id="1608583.BN1356_01899"/>
<sequence>MPKKSSKNAIKKSSGKMGKLFGAANLFLGVIPDTVEIVGKITDKAAPIVDKHLERQHSYKKSLVAIPNLMDVEASQAKQHLEKLGLQVILLLAKPHKKYVKANAGEVVAMMPRSGKVPPGTLVKVYYVDDWVIAESKKEMALPDVTGLPLLQARQVLEELGYLVTTFPVKPRSQYANRTVDQVISMSPNPHLPLNAVKKGAVVKLVYLDAATKEASGILQKAEEEKKAANSQRFKDGLQKIQTILPIKKN</sequence>
<evidence type="ECO:0000313" key="3">
    <source>
        <dbReference type="EMBL" id="CQR25556.1"/>
    </source>
</evidence>
<evidence type="ECO:0000259" key="2">
    <source>
        <dbReference type="PROSITE" id="PS51178"/>
    </source>
</evidence>
<protein>
    <submittedName>
        <fullName evidence="3">PnkB-like serine/threonine kinase protein</fullName>
    </submittedName>
</protein>
<proteinExistence type="predicted"/>
<feature type="domain" description="PASTA" evidence="2">
    <location>
        <begin position="60"/>
        <end position="129"/>
    </location>
</feature>
<evidence type="ECO:0000313" key="4">
    <source>
        <dbReference type="Proteomes" id="UP000198604"/>
    </source>
</evidence>
<keyword evidence="3" id="KW-0808">Transferase</keyword>
<comment type="subcellular location">
    <subcellularLocation>
        <location evidence="1">Cell membrane</location>
        <topology evidence="1">Single-pass membrane protein</topology>
    </subcellularLocation>
</comment>
<dbReference type="RefSeq" id="WP_093651094.1">
    <property type="nucleotide sequence ID" value="NZ_CTEN01000004.1"/>
</dbReference>
<dbReference type="Pfam" id="PF03793">
    <property type="entry name" value="PASTA"/>
    <property type="match status" value="1"/>
</dbReference>
<dbReference type="GO" id="GO:0016301">
    <property type="term" value="F:kinase activity"/>
    <property type="evidence" value="ECO:0007669"/>
    <property type="project" value="UniProtKB-KW"/>
</dbReference>
<dbReference type="OrthoDB" id="2220057at2"/>
<dbReference type="PROSITE" id="PS51178">
    <property type="entry name" value="PASTA"/>
    <property type="match status" value="1"/>
</dbReference>
<dbReference type="Proteomes" id="UP000198604">
    <property type="component" value="Unassembled WGS sequence"/>
</dbReference>
<evidence type="ECO:0000256" key="1">
    <source>
        <dbReference type="ARBA" id="ARBA00004162"/>
    </source>
</evidence>
<reference evidence="4" key="1">
    <citation type="submission" date="2015-03" db="EMBL/GenBank/DDBJ databases">
        <authorList>
            <person name="Urmite Genomes"/>
        </authorList>
    </citation>
    <scope>NUCLEOTIDE SEQUENCE [LARGE SCALE GENOMIC DNA]</scope>
    <source>
        <strain evidence="4">FF10</strain>
    </source>
</reference>
<gene>
    <name evidence="3" type="ORF">BN1356_01899</name>
</gene>